<evidence type="ECO:0000313" key="1">
    <source>
        <dbReference type="EMBL" id="GGA10687.1"/>
    </source>
</evidence>
<evidence type="ECO:0000313" key="2">
    <source>
        <dbReference type="Proteomes" id="UP000616114"/>
    </source>
</evidence>
<reference evidence="1" key="2">
    <citation type="submission" date="2020-09" db="EMBL/GenBank/DDBJ databases">
        <authorList>
            <person name="Sun Q."/>
            <person name="Zhou Y."/>
        </authorList>
    </citation>
    <scope>NUCLEOTIDE SEQUENCE</scope>
    <source>
        <strain evidence="1">CGMCC 1.12785</strain>
    </source>
</reference>
<dbReference type="Proteomes" id="UP000616114">
    <property type="component" value="Unassembled WGS sequence"/>
</dbReference>
<reference evidence="1" key="1">
    <citation type="journal article" date="2014" name="Int. J. Syst. Evol. Microbiol.">
        <title>Complete genome sequence of Corynebacterium casei LMG S-19264T (=DSM 44701T), isolated from a smear-ripened cheese.</title>
        <authorList>
            <consortium name="US DOE Joint Genome Institute (JGI-PGF)"/>
            <person name="Walter F."/>
            <person name="Albersmeier A."/>
            <person name="Kalinowski J."/>
            <person name="Ruckert C."/>
        </authorList>
    </citation>
    <scope>NUCLEOTIDE SEQUENCE</scope>
    <source>
        <strain evidence="1">CGMCC 1.12785</strain>
    </source>
</reference>
<protein>
    <submittedName>
        <fullName evidence="1">Uncharacterized protein</fullName>
    </submittedName>
</protein>
<organism evidence="1 2">
    <name type="scientific">Sediminivirga luteola</name>
    <dbReference type="NCBI Taxonomy" id="1774748"/>
    <lineage>
        <taxon>Bacteria</taxon>
        <taxon>Bacillati</taxon>
        <taxon>Actinomycetota</taxon>
        <taxon>Actinomycetes</taxon>
        <taxon>Micrococcales</taxon>
        <taxon>Brevibacteriaceae</taxon>
        <taxon>Sediminivirga</taxon>
    </lineage>
</organism>
<gene>
    <name evidence="1" type="ORF">GCM10011333_11890</name>
</gene>
<proteinExistence type="predicted"/>
<sequence length="384" mass="42112">MSTATMIEGEVQILTGSDAVTAGTEALRESAFFRRPQRPADYHEKVLETARIIQGAFSGSYYGLGRLQEAMSTSDFPYYLGDVLGRELLPNYQAVTPVWSQYVRRSLVPDFRPKKFVDLLGGQEILERVGQGAPYPAGKLNDREYQLTVAKFGRRLPITFEAIVNDELGDFTSLPQRLAQAARNTEDYTIVGLHTTAEGPNPDLFNADNGNAPVNVELTVDSLQEAITTITSRKDEDGNPIIFPGLRLVVPPGLAPRAQNILNAVEIETTQGNRRLRSRNWLSSQIQLVIQHWLPVVDRSENANKTWYIFPDPNAARPALVAGFLRGRENPDLRVKADQGTAVGGGAISPAEGSFDNDTTDYRVRHILGGTTLDPIGTFASTGG</sequence>
<keyword evidence="2" id="KW-1185">Reference proteome</keyword>
<dbReference type="Pfam" id="PF25209">
    <property type="entry name" value="Phage_capsid_4"/>
    <property type="match status" value="1"/>
</dbReference>
<dbReference type="AlphaFoldDB" id="A0A8J2XEW7"/>
<dbReference type="RefSeq" id="WP_188550014.1">
    <property type="nucleotide sequence ID" value="NZ_BMFY01000004.1"/>
</dbReference>
<comment type="caution">
    <text evidence="1">The sequence shown here is derived from an EMBL/GenBank/DDBJ whole genome shotgun (WGS) entry which is preliminary data.</text>
</comment>
<accession>A0A8J2XEW7</accession>
<dbReference type="EMBL" id="BMFY01000004">
    <property type="protein sequence ID" value="GGA10687.1"/>
    <property type="molecule type" value="Genomic_DNA"/>
</dbReference>
<name>A0A8J2XEW7_9MICO</name>